<accession>A0A4S1CA48</accession>
<dbReference type="Gene3D" id="3.90.1150.10">
    <property type="entry name" value="Aspartate Aminotransferase, domain 1"/>
    <property type="match status" value="1"/>
</dbReference>
<evidence type="ECO:0000256" key="2">
    <source>
        <dbReference type="ARBA" id="ARBA00037999"/>
    </source>
</evidence>
<proteinExistence type="inferred from homology"/>
<dbReference type="GO" id="GO:0030170">
    <property type="term" value="F:pyridoxal phosphate binding"/>
    <property type="evidence" value="ECO:0007669"/>
    <property type="project" value="UniProtKB-ARBA"/>
</dbReference>
<dbReference type="GO" id="GO:0008483">
    <property type="term" value="F:transaminase activity"/>
    <property type="evidence" value="ECO:0007669"/>
    <property type="project" value="UniProtKB-KW"/>
</dbReference>
<feature type="modified residue" description="N6-(pyridoxal phosphate)lysine" evidence="4">
    <location>
        <position position="186"/>
    </location>
</feature>
<evidence type="ECO:0000313" key="6">
    <source>
        <dbReference type="EMBL" id="TGU70174.1"/>
    </source>
</evidence>
<sequence>MKVPFLNLKAQYDAIADEVQQSIGEVMANCAFSGGPYVEKFEEEFAAFCGSRYAAGVGSGTEALWLVLLGLGIGAGDEVITVPNSFIATAEAITLCGATPVFVDIDQKSYTMDPALLENAITTRTKAVIPVHLYGQTADMDPILAIADRHGLAVIEDACQAHGAEYKGRRAGSLGHAACFSFYPGKNLGAYGEAGGVVTADEQLARRIRMLRDHGQSRKYYHNVIGMNGRMDGIQGAVLSVKLKYLEGWNARRRDHAQWYRKNLSGITAVKTPQEMDYARHVYHVFAVRTSNREQMKEALHASGIECGVHYPVPIHLQEAYSASGKAPGSFPFAECCAAELLSLPMFPELTEHQIQYICQEVRRISDAP</sequence>
<reference evidence="6 7" key="1">
    <citation type="submission" date="2019-04" db="EMBL/GenBank/DDBJ databases">
        <title>Geobacter oryzae sp. nov., ferric-reducing bacteria isolated from paddy soil.</title>
        <authorList>
            <person name="Xu Z."/>
            <person name="Masuda Y."/>
            <person name="Itoh H."/>
            <person name="Senoo K."/>
        </authorList>
    </citation>
    <scope>NUCLEOTIDE SEQUENCE [LARGE SCALE GENOMIC DNA]</scope>
    <source>
        <strain evidence="6 7">Red111</strain>
    </source>
</reference>
<name>A0A4S1CA48_9BACT</name>
<dbReference type="InterPro" id="IPR000653">
    <property type="entry name" value="DegT/StrS_aminotransferase"/>
</dbReference>
<comment type="similarity">
    <text evidence="2 5">Belongs to the DegT/DnrJ/EryC1 family.</text>
</comment>
<protein>
    <submittedName>
        <fullName evidence="6">DegT/DnrJ/EryC1/StrS family aminotransferase</fullName>
    </submittedName>
</protein>
<dbReference type="FunFam" id="3.40.640.10:FF:000089">
    <property type="entry name" value="Aminotransferase, DegT/DnrJ/EryC1/StrS family"/>
    <property type="match status" value="1"/>
</dbReference>
<keyword evidence="6" id="KW-0808">Transferase</keyword>
<dbReference type="InterPro" id="IPR015421">
    <property type="entry name" value="PyrdxlP-dep_Trfase_major"/>
</dbReference>
<dbReference type="EMBL" id="SRSC01000005">
    <property type="protein sequence ID" value="TGU70174.1"/>
    <property type="molecule type" value="Genomic_DNA"/>
</dbReference>
<dbReference type="PIRSF" id="PIRSF000390">
    <property type="entry name" value="PLP_StrS"/>
    <property type="match status" value="1"/>
</dbReference>
<dbReference type="GO" id="GO:0000271">
    <property type="term" value="P:polysaccharide biosynthetic process"/>
    <property type="evidence" value="ECO:0007669"/>
    <property type="project" value="TreeGrafter"/>
</dbReference>
<keyword evidence="1 4" id="KW-0663">Pyridoxal phosphate</keyword>
<keyword evidence="7" id="KW-1185">Reference proteome</keyword>
<dbReference type="Proteomes" id="UP000306416">
    <property type="component" value="Unassembled WGS sequence"/>
</dbReference>
<evidence type="ECO:0000256" key="5">
    <source>
        <dbReference type="RuleBase" id="RU004508"/>
    </source>
</evidence>
<dbReference type="Pfam" id="PF01041">
    <property type="entry name" value="DegT_DnrJ_EryC1"/>
    <property type="match status" value="1"/>
</dbReference>
<dbReference type="AlphaFoldDB" id="A0A4S1CA48"/>
<evidence type="ECO:0000256" key="1">
    <source>
        <dbReference type="ARBA" id="ARBA00022898"/>
    </source>
</evidence>
<dbReference type="PANTHER" id="PTHR30244:SF36">
    <property type="entry name" value="3-OXO-GLUCOSE-6-PHOSPHATE:GLUTAMATE AMINOTRANSFERASE"/>
    <property type="match status" value="1"/>
</dbReference>
<dbReference type="Gene3D" id="3.40.640.10">
    <property type="entry name" value="Type I PLP-dependent aspartate aminotransferase-like (Major domain)"/>
    <property type="match status" value="1"/>
</dbReference>
<feature type="active site" description="Proton acceptor" evidence="3">
    <location>
        <position position="186"/>
    </location>
</feature>
<dbReference type="RefSeq" id="WP_135872478.1">
    <property type="nucleotide sequence ID" value="NZ_SRSC01000005.1"/>
</dbReference>
<keyword evidence="6" id="KW-0032">Aminotransferase</keyword>
<dbReference type="InterPro" id="IPR015424">
    <property type="entry name" value="PyrdxlP-dep_Trfase"/>
</dbReference>
<comment type="caution">
    <text evidence="6">The sequence shown here is derived from an EMBL/GenBank/DDBJ whole genome shotgun (WGS) entry which is preliminary data.</text>
</comment>
<evidence type="ECO:0000256" key="3">
    <source>
        <dbReference type="PIRSR" id="PIRSR000390-1"/>
    </source>
</evidence>
<dbReference type="SUPFAM" id="SSF53383">
    <property type="entry name" value="PLP-dependent transferases"/>
    <property type="match status" value="1"/>
</dbReference>
<dbReference type="InterPro" id="IPR015422">
    <property type="entry name" value="PyrdxlP-dep_Trfase_small"/>
</dbReference>
<dbReference type="PANTHER" id="PTHR30244">
    <property type="entry name" value="TRANSAMINASE"/>
    <property type="match status" value="1"/>
</dbReference>
<organism evidence="6 7">
    <name type="scientific">Geomonas terrae</name>
    <dbReference type="NCBI Taxonomy" id="2562681"/>
    <lineage>
        <taxon>Bacteria</taxon>
        <taxon>Pseudomonadati</taxon>
        <taxon>Thermodesulfobacteriota</taxon>
        <taxon>Desulfuromonadia</taxon>
        <taxon>Geobacterales</taxon>
        <taxon>Geobacteraceae</taxon>
        <taxon>Geomonas</taxon>
    </lineage>
</organism>
<evidence type="ECO:0000313" key="7">
    <source>
        <dbReference type="Proteomes" id="UP000306416"/>
    </source>
</evidence>
<gene>
    <name evidence="6" type="ORF">E4633_18415</name>
</gene>
<evidence type="ECO:0000256" key="4">
    <source>
        <dbReference type="PIRSR" id="PIRSR000390-2"/>
    </source>
</evidence>
<dbReference type="CDD" id="cd00616">
    <property type="entry name" value="AHBA_syn"/>
    <property type="match status" value="1"/>
</dbReference>